<feature type="short sequence motif" description="GXSXG" evidence="2">
    <location>
        <begin position="48"/>
        <end position="52"/>
    </location>
</feature>
<dbReference type="GO" id="GO:0047499">
    <property type="term" value="F:calcium-independent phospholipase A2 activity"/>
    <property type="evidence" value="ECO:0007669"/>
    <property type="project" value="TreeGrafter"/>
</dbReference>
<dbReference type="InterPro" id="IPR016035">
    <property type="entry name" value="Acyl_Trfase/lysoPLipase"/>
</dbReference>
<organism evidence="4 5">
    <name type="scientific">Clonostachys chloroleuca</name>
    <dbReference type="NCBI Taxonomy" id="1926264"/>
    <lineage>
        <taxon>Eukaryota</taxon>
        <taxon>Fungi</taxon>
        <taxon>Dikarya</taxon>
        <taxon>Ascomycota</taxon>
        <taxon>Pezizomycotina</taxon>
        <taxon>Sordariomycetes</taxon>
        <taxon>Hypocreomycetidae</taxon>
        <taxon>Hypocreales</taxon>
        <taxon>Bionectriaceae</taxon>
        <taxon>Clonostachys</taxon>
    </lineage>
</organism>
<dbReference type="PROSITE" id="PS51635">
    <property type="entry name" value="PNPLA"/>
    <property type="match status" value="1"/>
</dbReference>
<dbReference type="Pfam" id="PF01734">
    <property type="entry name" value="Patatin"/>
    <property type="match status" value="1"/>
</dbReference>
<feature type="domain" description="PNPLA" evidence="3">
    <location>
        <begin position="10"/>
        <end position="175"/>
    </location>
</feature>
<dbReference type="Gene3D" id="3.40.1090.10">
    <property type="entry name" value="Cytosolic phospholipase A2 catalytic domain"/>
    <property type="match status" value="1"/>
</dbReference>
<dbReference type="AlphaFoldDB" id="A0AA35QFK0"/>
<name>A0AA35QFK0_9HYPO</name>
<protein>
    <recommendedName>
        <fullName evidence="3">PNPLA domain-containing protein</fullName>
    </recommendedName>
</protein>
<accession>A0AA35QFK0</accession>
<dbReference type="GO" id="GO:0046486">
    <property type="term" value="P:glycerolipid metabolic process"/>
    <property type="evidence" value="ECO:0007669"/>
    <property type="project" value="UniProtKB-ARBA"/>
</dbReference>
<keyword evidence="5" id="KW-1185">Reference proteome</keyword>
<feature type="short sequence motif" description="GXGXXG" evidence="2">
    <location>
        <begin position="14"/>
        <end position="19"/>
    </location>
</feature>
<dbReference type="EMBL" id="CABFNP030001359">
    <property type="protein sequence ID" value="CAI6101046.1"/>
    <property type="molecule type" value="Genomic_DNA"/>
</dbReference>
<dbReference type="PANTHER" id="PTHR24185:SF8">
    <property type="entry name" value="PNPLA DOMAIN-CONTAINING PROTEIN"/>
    <property type="match status" value="1"/>
</dbReference>
<gene>
    <name evidence="4" type="ORF">CCHLO57077_00016702</name>
</gene>
<comment type="caution">
    <text evidence="2">Lacks conserved residue(s) required for the propagation of feature annotation.</text>
</comment>
<evidence type="ECO:0000313" key="5">
    <source>
        <dbReference type="Proteomes" id="UP001160390"/>
    </source>
</evidence>
<dbReference type="GO" id="GO:0016020">
    <property type="term" value="C:membrane"/>
    <property type="evidence" value="ECO:0007669"/>
    <property type="project" value="TreeGrafter"/>
</dbReference>
<evidence type="ECO:0000256" key="2">
    <source>
        <dbReference type="PROSITE-ProRule" id="PRU01161"/>
    </source>
</evidence>
<evidence type="ECO:0000259" key="3">
    <source>
        <dbReference type="PROSITE" id="PS51635"/>
    </source>
</evidence>
<dbReference type="PANTHER" id="PTHR24185">
    <property type="entry name" value="CALCIUM-INDEPENDENT PHOSPHOLIPASE A2-GAMMA"/>
    <property type="match status" value="1"/>
</dbReference>
<evidence type="ECO:0000313" key="4">
    <source>
        <dbReference type="EMBL" id="CAI6101046.1"/>
    </source>
</evidence>
<sequence>MPRTAAPRVLSLDGGGIRGLASLQFLQVLQDLVGLPYPIQHHFDIVYGTSSGSIIASALCINGWSIENCITSFETLSRFAFTPRTLSQLPMAGIASLSRAWQLGLSLLYDGKYEPKNLEGALKQVFGSTRSLVDWSAATEMGITVGVPMTTVDGKTLVATNRSKEYPDTIDKGIN</sequence>
<evidence type="ECO:0000256" key="1">
    <source>
        <dbReference type="ARBA" id="ARBA00023098"/>
    </source>
</evidence>
<dbReference type="Proteomes" id="UP001160390">
    <property type="component" value="Unassembled WGS sequence"/>
</dbReference>
<dbReference type="InterPro" id="IPR002641">
    <property type="entry name" value="PNPLA_dom"/>
</dbReference>
<dbReference type="GO" id="GO:0019369">
    <property type="term" value="P:arachidonate metabolic process"/>
    <property type="evidence" value="ECO:0007669"/>
    <property type="project" value="TreeGrafter"/>
</dbReference>
<keyword evidence="1" id="KW-0443">Lipid metabolism</keyword>
<dbReference type="SUPFAM" id="SSF52151">
    <property type="entry name" value="FabD/lysophospholipase-like"/>
    <property type="match status" value="1"/>
</dbReference>
<reference evidence="4" key="1">
    <citation type="submission" date="2023-01" db="EMBL/GenBank/DDBJ databases">
        <authorList>
            <person name="Piombo E."/>
        </authorList>
    </citation>
    <scope>NUCLEOTIDE SEQUENCE</scope>
</reference>
<comment type="caution">
    <text evidence="4">The sequence shown here is derived from an EMBL/GenBank/DDBJ whole genome shotgun (WGS) entry which is preliminary data.</text>
</comment>
<proteinExistence type="predicted"/>